<keyword evidence="2" id="KW-1185">Reference proteome</keyword>
<dbReference type="EMBL" id="KZ819886">
    <property type="protein sequence ID" value="PWN50924.1"/>
    <property type="molecule type" value="Genomic_DNA"/>
</dbReference>
<evidence type="ECO:0000313" key="1">
    <source>
        <dbReference type="EMBL" id="PWN50924.1"/>
    </source>
</evidence>
<evidence type="ECO:0000313" key="2">
    <source>
        <dbReference type="Proteomes" id="UP000245626"/>
    </source>
</evidence>
<dbReference type="Proteomes" id="UP000245626">
    <property type="component" value="Unassembled WGS sequence"/>
</dbReference>
<reference evidence="1 2" key="1">
    <citation type="journal article" date="2018" name="Mol. Biol. Evol.">
        <title>Broad Genomic Sampling Reveals a Smut Pathogenic Ancestry of the Fungal Clade Ustilaginomycotina.</title>
        <authorList>
            <person name="Kijpornyongpan T."/>
            <person name="Mondo S.J."/>
            <person name="Barry K."/>
            <person name="Sandor L."/>
            <person name="Lee J."/>
            <person name="Lipzen A."/>
            <person name="Pangilinan J."/>
            <person name="LaButti K."/>
            <person name="Hainaut M."/>
            <person name="Henrissat B."/>
            <person name="Grigoriev I.V."/>
            <person name="Spatafora J.W."/>
            <person name="Aime M.C."/>
        </authorList>
    </citation>
    <scope>NUCLEOTIDE SEQUENCE [LARGE SCALE GENOMIC DNA]</scope>
    <source>
        <strain evidence="1 2">SA 807</strain>
    </source>
</reference>
<accession>A0ACD0NYM8</accession>
<gene>
    <name evidence="1" type="ORF">IE53DRAFT_74330</name>
</gene>
<protein>
    <submittedName>
        <fullName evidence="1">Uncharacterized protein</fullName>
    </submittedName>
</protein>
<name>A0ACD0NYM8_9BASI</name>
<proteinExistence type="predicted"/>
<organism evidence="1 2">
    <name type="scientific">Violaceomyces palustris</name>
    <dbReference type="NCBI Taxonomy" id="1673888"/>
    <lineage>
        <taxon>Eukaryota</taxon>
        <taxon>Fungi</taxon>
        <taxon>Dikarya</taxon>
        <taxon>Basidiomycota</taxon>
        <taxon>Ustilaginomycotina</taxon>
        <taxon>Ustilaginomycetes</taxon>
        <taxon>Violaceomycetales</taxon>
        <taxon>Violaceomycetaceae</taxon>
        <taxon>Violaceomyces</taxon>
    </lineage>
</organism>
<sequence length="1010" mass="111191">MFQTQTRQYDMAANRYNVENIPPHPSAITQQAARGAPLAPSDLYTNDKRRQEVAMPAPLAKPASPKKTKASGSSKKPQLPSPPRVIVDQNGKEYVRGQLLGQGGFARVYEVTDSDGRSKAFKVIAKRAIVSSPKNRQKLLAEIMIHKSLDHVHVVKFEDTFEDAENVYFKLELCRNGSMNDIVKRRGKYTEPEARYFMTQILAGCQNMHQNYIIHRDLKLGNIFLDDRMNVKIGDFGLAALLKYPEERKKTVCGTPNYIAPEVLYDQKEGHSFEVDVWSVGVILYTLLVGKPPFQTSDVQKIYDKIRKNDYVIPAEANVSPEAQDLIRQILTRKPSARPTLVEIMNHPWFQSGTIPLYIPSSAVNAEPFIPQLSRAESLKNFETLKRQGGWDEEADREPDEGPEDEQQEKKSTRDELRDQEQIEESRERMDREFQKALQPGSPISALLKAGRQPLVKAPQAASLGRVSGSSLARQLGSLTLSRAQGESAASRPEREGVNAPMAPPSAFSGRTNEPVRNSVYRGAISGEDANEDRRSLQQKARIVAGMNTATGSAVSTNSLESNGNTRRTQGSSSPDEAALSRPSSVAPPARRSQSSVEAMIQNLGDALQALDQGLLYEPMDDEGKPLQLPLREVDSDLGGTRLKPDGPKVFIISWLDHSERYGLGYALSDGTVGVHFRDSTSMILSASKASMDYISTVRHRSGSSSSLNGMSSTRMDQLRRENFPLPGSNSPNEESCQVNNGGLGGESTSTTTTTTTATATPIWSGLPKELVPKVKVMKYFENEIMERLYGADSPLTWVDDRTTTGMTFVHKWYRCHQAIVFRLSNSTIQFNFYDHTKLFLTNHGQIISVIEQVEKTDNVQVLKSWTLEEFISIANPNRSARESESEERAKRQGLDQPDVARTKPLERRLCRSLVKKVRYAREVLITTTSGGRSSRPAPPPPSSASTGPSATGGANANPPTLRSASIASLAPQGIVVGNGNVISRANSATSISSSNSNATFASNGRAVRA</sequence>